<dbReference type="EMBL" id="CDPU01000009">
    <property type="protein sequence ID" value="CEO48029.1"/>
    <property type="molecule type" value="Genomic_DNA"/>
</dbReference>
<protein>
    <submittedName>
        <fullName evidence="1">Uncharacterized protein</fullName>
    </submittedName>
</protein>
<sequence>MGVTPQFAPSRRLISTALQLVDPEDTERHGPPASHGSVLEHGLTNLVGVMPKFAAADLLSG</sequence>
<evidence type="ECO:0000313" key="1">
    <source>
        <dbReference type="EMBL" id="CEO48029.1"/>
    </source>
</evidence>
<organism evidence="1">
    <name type="scientific">Bionectria ochroleuca</name>
    <name type="common">Gliocladium roseum</name>
    <dbReference type="NCBI Taxonomy" id="29856"/>
    <lineage>
        <taxon>Eukaryota</taxon>
        <taxon>Fungi</taxon>
        <taxon>Dikarya</taxon>
        <taxon>Ascomycota</taxon>
        <taxon>Pezizomycotina</taxon>
        <taxon>Sordariomycetes</taxon>
        <taxon>Hypocreomycetidae</taxon>
        <taxon>Hypocreales</taxon>
        <taxon>Bionectriaceae</taxon>
        <taxon>Clonostachys</taxon>
    </lineage>
</organism>
<gene>
    <name evidence="1" type="ORF">BN869_000004085_1</name>
</gene>
<name>A0A0B7JSR1_BIOOC</name>
<proteinExistence type="predicted"/>
<reference evidence="1" key="1">
    <citation type="submission" date="2015-01" db="EMBL/GenBank/DDBJ databases">
        <authorList>
            <person name="Durling Mikael"/>
        </authorList>
    </citation>
    <scope>NUCLEOTIDE SEQUENCE</scope>
</reference>
<dbReference type="AlphaFoldDB" id="A0A0B7JSR1"/>
<accession>A0A0B7JSR1</accession>